<proteinExistence type="predicted"/>
<evidence type="ECO:0000256" key="3">
    <source>
        <dbReference type="ARBA" id="ARBA00022606"/>
    </source>
</evidence>
<evidence type="ECO:0000256" key="1">
    <source>
        <dbReference type="ARBA" id="ARBA00004651"/>
    </source>
</evidence>
<dbReference type="Proteomes" id="UP000006813">
    <property type="component" value="Unassembled WGS sequence"/>
</dbReference>
<dbReference type="EMBL" id="JH168383">
    <property type="protein sequence ID" value="EHB04034.1"/>
    <property type="molecule type" value="Genomic_DNA"/>
</dbReference>
<accession>G5B423</accession>
<gene>
    <name evidence="9" type="ORF">GW7_07946</name>
</gene>
<evidence type="ECO:0000256" key="2">
    <source>
        <dbReference type="ARBA" id="ARBA00022475"/>
    </source>
</evidence>
<dbReference type="AlphaFoldDB" id="G5B423"/>
<keyword evidence="3" id="KW-0716">Sensory transduction</keyword>
<dbReference type="GO" id="GO:0005886">
    <property type="term" value="C:plasma membrane"/>
    <property type="evidence" value="ECO:0007669"/>
    <property type="project" value="UniProtKB-SubCell"/>
</dbReference>
<reference evidence="9 10" key="1">
    <citation type="journal article" date="2011" name="Nature">
        <title>Genome sequencing reveals insights into physiology and longevity of the naked mole rat.</title>
        <authorList>
            <person name="Kim E.B."/>
            <person name="Fang X."/>
            <person name="Fushan A.A."/>
            <person name="Huang Z."/>
            <person name="Lobanov A.V."/>
            <person name="Han L."/>
            <person name="Marino S.M."/>
            <person name="Sun X."/>
            <person name="Turanov A.A."/>
            <person name="Yang P."/>
            <person name="Yim S.H."/>
            <person name="Zhao X."/>
            <person name="Kasaikina M.V."/>
            <person name="Stoletzki N."/>
            <person name="Peng C."/>
            <person name="Polak P."/>
            <person name="Xiong Z."/>
            <person name="Kiezun A."/>
            <person name="Zhu Y."/>
            <person name="Chen Y."/>
            <person name="Kryukov G.V."/>
            <person name="Zhang Q."/>
            <person name="Peshkin L."/>
            <person name="Yang L."/>
            <person name="Bronson R.T."/>
            <person name="Buffenstein R."/>
            <person name="Wang B."/>
            <person name="Han C."/>
            <person name="Li Q."/>
            <person name="Chen L."/>
            <person name="Zhao W."/>
            <person name="Sunyaev S.R."/>
            <person name="Park T.J."/>
            <person name="Zhang G."/>
            <person name="Wang J."/>
            <person name="Gladyshev V.N."/>
        </authorList>
    </citation>
    <scope>NUCLEOTIDE SEQUENCE [LARGE SCALE GENOMIC DNA]</scope>
</reference>
<dbReference type="PRINTS" id="PR00245">
    <property type="entry name" value="OLFACTORYR"/>
</dbReference>
<dbReference type="InParanoid" id="G5B423"/>
<evidence type="ECO:0000256" key="8">
    <source>
        <dbReference type="SAM" id="Phobius"/>
    </source>
</evidence>
<evidence type="ECO:0000256" key="6">
    <source>
        <dbReference type="ARBA" id="ARBA00023136"/>
    </source>
</evidence>
<dbReference type="InterPro" id="IPR000725">
    <property type="entry name" value="Olfact_rcpt"/>
</dbReference>
<organism evidence="9 10">
    <name type="scientific">Heterocephalus glaber</name>
    <name type="common">Naked mole rat</name>
    <dbReference type="NCBI Taxonomy" id="10181"/>
    <lineage>
        <taxon>Eukaryota</taxon>
        <taxon>Metazoa</taxon>
        <taxon>Chordata</taxon>
        <taxon>Craniata</taxon>
        <taxon>Vertebrata</taxon>
        <taxon>Euteleostomi</taxon>
        <taxon>Mammalia</taxon>
        <taxon>Eutheria</taxon>
        <taxon>Euarchontoglires</taxon>
        <taxon>Glires</taxon>
        <taxon>Rodentia</taxon>
        <taxon>Hystricomorpha</taxon>
        <taxon>Bathyergidae</taxon>
        <taxon>Heterocephalus</taxon>
    </lineage>
</organism>
<sequence length="92" mass="10516">MGGCWACQEKGKHKAFSTCASHLLVVCLFYGTAIFTYIWPSSSRHYPARDRLISMLYGVISPKLNLVIYSLRNIEVKRALMRAVCSRMRSQQ</sequence>
<dbReference type="GO" id="GO:0004984">
    <property type="term" value="F:olfactory receptor activity"/>
    <property type="evidence" value="ECO:0007669"/>
    <property type="project" value="InterPro"/>
</dbReference>
<keyword evidence="2" id="KW-1003">Cell membrane</keyword>
<keyword evidence="6 8" id="KW-0472">Membrane</keyword>
<keyword evidence="9" id="KW-0675">Receptor</keyword>
<evidence type="ECO:0000313" key="9">
    <source>
        <dbReference type="EMBL" id="EHB04034.1"/>
    </source>
</evidence>
<keyword evidence="4 8" id="KW-0812">Transmembrane</keyword>
<keyword evidence="7" id="KW-0807">Transducer</keyword>
<dbReference type="GO" id="GO:0007186">
    <property type="term" value="P:G protein-coupled receptor signaling pathway"/>
    <property type="evidence" value="ECO:0007669"/>
    <property type="project" value="InterPro"/>
</dbReference>
<evidence type="ECO:0000313" key="10">
    <source>
        <dbReference type="Proteomes" id="UP000006813"/>
    </source>
</evidence>
<dbReference type="SUPFAM" id="SSF81321">
    <property type="entry name" value="Family A G protein-coupled receptor-like"/>
    <property type="match status" value="1"/>
</dbReference>
<evidence type="ECO:0000256" key="7">
    <source>
        <dbReference type="ARBA" id="ARBA00023224"/>
    </source>
</evidence>
<dbReference type="Pfam" id="PF13853">
    <property type="entry name" value="7tm_4"/>
    <property type="match status" value="1"/>
</dbReference>
<dbReference type="Gene3D" id="1.20.1070.10">
    <property type="entry name" value="Rhodopsin 7-helix transmembrane proteins"/>
    <property type="match status" value="1"/>
</dbReference>
<keyword evidence="5 8" id="KW-1133">Transmembrane helix</keyword>
<dbReference type="PANTHER" id="PTHR26453">
    <property type="entry name" value="OLFACTORY RECEPTOR"/>
    <property type="match status" value="1"/>
</dbReference>
<feature type="transmembrane region" description="Helical" evidence="8">
    <location>
        <begin position="20"/>
        <end position="40"/>
    </location>
</feature>
<feature type="transmembrane region" description="Helical" evidence="8">
    <location>
        <begin position="52"/>
        <end position="71"/>
    </location>
</feature>
<protein>
    <submittedName>
        <fullName evidence="9">Olfactory receptor 10C1</fullName>
    </submittedName>
</protein>
<evidence type="ECO:0000256" key="5">
    <source>
        <dbReference type="ARBA" id="ARBA00022989"/>
    </source>
</evidence>
<comment type="subcellular location">
    <subcellularLocation>
        <location evidence="1">Cell membrane</location>
        <topology evidence="1">Multi-pass membrane protein</topology>
    </subcellularLocation>
</comment>
<evidence type="ECO:0000256" key="4">
    <source>
        <dbReference type="ARBA" id="ARBA00022692"/>
    </source>
</evidence>
<name>G5B423_HETGA</name>